<accession>A0ABP8MNJ2</accession>
<name>A0ABP8MNJ2_9BACT</name>
<proteinExistence type="predicted"/>
<dbReference type="PANTHER" id="PTHR41913:SF1">
    <property type="entry name" value="DUF1684 DOMAIN-CONTAINING PROTEIN"/>
    <property type="match status" value="1"/>
</dbReference>
<sequence>MFLYSLVSGVYAQSKPETYAGQIRQHREEYKAGFLKSPNSPLKTETDVSYLRFYEPDSTYRFEADVRLTPEAEPFDMPTYEGLHKPYVQYAVLTFTHKGKPYQLALFRSLQLMRTPQYRDYLFLPFKDITNGEETYGGGRYLDFKLGDIKNGRLTLDFNKAYNPYCAFSDGYACPVPPRENRLPIAITVGEKNYGKPH</sequence>
<gene>
    <name evidence="1" type="ORF">GCM10023189_18300</name>
</gene>
<organism evidence="1 2">
    <name type="scientific">Nibrella saemangeumensis</name>
    <dbReference type="NCBI Taxonomy" id="1084526"/>
    <lineage>
        <taxon>Bacteria</taxon>
        <taxon>Pseudomonadati</taxon>
        <taxon>Bacteroidota</taxon>
        <taxon>Cytophagia</taxon>
        <taxon>Cytophagales</taxon>
        <taxon>Spirosomataceae</taxon>
        <taxon>Nibrella</taxon>
    </lineage>
</organism>
<reference evidence="2" key="1">
    <citation type="journal article" date="2019" name="Int. J. Syst. Evol. Microbiol.">
        <title>The Global Catalogue of Microorganisms (GCM) 10K type strain sequencing project: providing services to taxonomists for standard genome sequencing and annotation.</title>
        <authorList>
            <consortium name="The Broad Institute Genomics Platform"/>
            <consortium name="The Broad Institute Genome Sequencing Center for Infectious Disease"/>
            <person name="Wu L."/>
            <person name="Ma J."/>
        </authorList>
    </citation>
    <scope>NUCLEOTIDE SEQUENCE [LARGE SCALE GENOMIC DNA]</scope>
    <source>
        <strain evidence="2">JCM 17927</strain>
    </source>
</reference>
<evidence type="ECO:0000313" key="2">
    <source>
        <dbReference type="Proteomes" id="UP001501175"/>
    </source>
</evidence>
<dbReference type="PANTHER" id="PTHR41913">
    <property type="entry name" value="DUF1684 DOMAIN-CONTAINING PROTEIN"/>
    <property type="match status" value="1"/>
</dbReference>
<dbReference type="InterPro" id="IPR012467">
    <property type="entry name" value="DUF1684"/>
</dbReference>
<dbReference type="Pfam" id="PF07920">
    <property type="entry name" value="DUF1684"/>
    <property type="match status" value="1"/>
</dbReference>
<comment type="caution">
    <text evidence="1">The sequence shown here is derived from an EMBL/GenBank/DDBJ whole genome shotgun (WGS) entry which is preliminary data.</text>
</comment>
<protein>
    <submittedName>
        <fullName evidence="1">DUF1684 domain-containing protein</fullName>
    </submittedName>
</protein>
<evidence type="ECO:0000313" key="1">
    <source>
        <dbReference type="EMBL" id="GAA4453379.1"/>
    </source>
</evidence>
<dbReference type="EMBL" id="BAABHD010000022">
    <property type="protein sequence ID" value="GAA4453379.1"/>
    <property type="molecule type" value="Genomic_DNA"/>
</dbReference>
<keyword evidence="2" id="KW-1185">Reference proteome</keyword>
<dbReference type="Proteomes" id="UP001501175">
    <property type="component" value="Unassembled WGS sequence"/>
</dbReference>